<gene>
    <name evidence="6" type="ORF">ECPE_LOCUS3539</name>
</gene>
<comment type="subcellular location">
    <subcellularLocation>
        <location evidence="1">Cytoplasm</location>
    </subcellularLocation>
</comment>
<dbReference type="GO" id="GO:0006914">
    <property type="term" value="P:autophagy"/>
    <property type="evidence" value="ECO:0007669"/>
    <property type="project" value="TreeGrafter"/>
</dbReference>
<evidence type="ECO:0000256" key="1">
    <source>
        <dbReference type="ARBA" id="ARBA00004496"/>
    </source>
</evidence>
<dbReference type="InterPro" id="IPR032914">
    <property type="entry name" value="Vam6/VPS39/TRAP1"/>
</dbReference>
<dbReference type="GO" id="GO:0005737">
    <property type="term" value="C:cytoplasm"/>
    <property type="evidence" value="ECO:0007669"/>
    <property type="project" value="UniProtKB-SubCell"/>
</dbReference>
<sequence length="434" mass="48957">MQDAPIAKIDCCASINLLTILSDHTLTLCDAEQLERVGFNLPCRDVVTFNLNTLENETAKLSLAFSSKRIHIYLLTTTSVELVFDILLNFVPKSLCVTTNFLGVVVSNQYLSVNLHTKAVTELLQFDPTAVRAFIRAVTKDVFLIAGPGSLGVIVDATGTSQRPPIQMSPNVLDVFVWKDYVYTVTDEFFTIHSLLSQTQLQTVPLNNATSACFASDAMHFVFVGTWLANCSKADLVAIGPERWDQFARKLILADCMNEARRLLADEKHRLNILIQQRPASSKNEQNIFVKRSRRLFGLLGFYHFEKGDFKSAQMYFEKAVVDIRELLYRYEDLLPKGYTFEPDPFYILCAADPIGHDQMSRASTTGVRSVTDLCLLHTLTEASRLSVSKSDDASPDPEVTSQWLVRYDKFLFDFLQKHHKSKFTEASCHRPSL</sequence>
<keyword evidence="7" id="KW-1185">Reference proteome</keyword>
<dbReference type="GO" id="GO:0016020">
    <property type="term" value="C:membrane"/>
    <property type="evidence" value="ECO:0007669"/>
    <property type="project" value="TreeGrafter"/>
</dbReference>
<proteinExistence type="predicted"/>
<evidence type="ECO:0000256" key="2">
    <source>
        <dbReference type="ARBA" id="ARBA00022448"/>
    </source>
</evidence>
<keyword evidence="4" id="KW-0653">Protein transport</keyword>
<dbReference type="EMBL" id="UZAN01040478">
    <property type="protein sequence ID" value="VDP69796.1"/>
    <property type="molecule type" value="Genomic_DNA"/>
</dbReference>
<dbReference type="AlphaFoldDB" id="A0A183A9A4"/>
<evidence type="ECO:0000313" key="8">
    <source>
        <dbReference type="WBParaSite" id="ECPE_0000354201-mRNA-1"/>
    </source>
</evidence>
<protein>
    <submittedName>
        <fullName evidence="8">CNH domain-containing protein</fullName>
    </submittedName>
</protein>
<accession>A0A183A9A4</accession>
<dbReference type="Proteomes" id="UP000272942">
    <property type="component" value="Unassembled WGS sequence"/>
</dbReference>
<evidence type="ECO:0000259" key="5">
    <source>
        <dbReference type="PROSITE" id="PS50219"/>
    </source>
</evidence>
<dbReference type="WBParaSite" id="ECPE_0000354201-mRNA-1">
    <property type="protein sequence ID" value="ECPE_0000354201-mRNA-1"/>
    <property type="gene ID" value="ECPE_0000354201"/>
</dbReference>
<keyword evidence="3" id="KW-0963">Cytoplasm</keyword>
<dbReference type="PANTHER" id="PTHR12894:SF27">
    <property type="entry name" value="TRANSFORMING GROWTH FACTOR-BETA RECEPTOR-ASSOCIATED PROTEIN 1"/>
    <property type="match status" value="1"/>
</dbReference>
<dbReference type="InterPro" id="IPR001180">
    <property type="entry name" value="CNH_dom"/>
</dbReference>
<dbReference type="GO" id="GO:0034058">
    <property type="term" value="P:endosomal vesicle fusion"/>
    <property type="evidence" value="ECO:0007669"/>
    <property type="project" value="TreeGrafter"/>
</dbReference>
<name>A0A183A9A4_9TREM</name>
<organism evidence="8">
    <name type="scientific">Echinostoma caproni</name>
    <dbReference type="NCBI Taxonomy" id="27848"/>
    <lineage>
        <taxon>Eukaryota</taxon>
        <taxon>Metazoa</taxon>
        <taxon>Spiralia</taxon>
        <taxon>Lophotrochozoa</taxon>
        <taxon>Platyhelminthes</taxon>
        <taxon>Trematoda</taxon>
        <taxon>Digenea</taxon>
        <taxon>Plagiorchiida</taxon>
        <taxon>Echinostomata</taxon>
        <taxon>Echinostomatoidea</taxon>
        <taxon>Echinostomatidae</taxon>
        <taxon>Echinostoma</taxon>
    </lineage>
</organism>
<evidence type="ECO:0000313" key="7">
    <source>
        <dbReference type="Proteomes" id="UP000272942"/>
    </source>
</evidence>
<reference evidence="8" key="1">
    <citation type="submission" date="2016-06" db="UniProtKB">
        <authorList>
            <consortium name="WormBaseParasite"/>
        </authorList>
    </citation>
    <scope>IDENTIFICATION</scope>
</reference>
<keyword evidence="2" id="KW-0813">Transport</keyword>
<dbReference type="PROSITE" id="PS50219">
    <property type="entry name" value="CNH"/>
    <property type="match status" value="1"/>
</dbReference>
<dbReference type="PANTHER" id="PTHR12894">
    <property type="entry name" value="CNH DOMAIN CONTAINING"/>
    <property type="match status" value="1"/>
</dbReference>
<evidence type="ECO:0000256" key="4">
    <source>
        <dbReference type="ARBA" id="ARBA00022927"/>
    </source>
</evidence>
<evidence type="ECO:0000256" key="3">
    <source>
        <dbReference type="ARBA" id="ARBA00022490"/>
    </source>
</evidence>
<evidence type="ECO:0000313" key="6">
    <source>
        <dbReference type="EMBL" id="VDP69796.1"/>
    </source>
</evidence>
<dbReference type="GO" id="GO:0015031">
    <property type="term" value="P:protein transport"/>
    <property type="evidence" value="ECO:0007669"/>
    <property type="project" value="UniProtKB-KW"/>
</dbReference>
<reference evidence="6 7" key="2">
    <citation type="submission" date="2018-11" db="EMBL/GenBank/DDBJ databases">
        <authorList>
            <consortium name="Pathogen Informatics"/>
        </authorList>
    </citation>
    <scope>NUCLEOTIDE SEQUENCE [LARGE SCALE GENOMIC DNA]</scope>
    <source>
        <strain evidence="6 7">Egypt</strain>
    </source>
</reference>
<dbReference type="Pfam" id="PF00780">
    <property type="entry name" value="CNH"/>
    <property type="match status" value="1"/>
</dbReference>
<feature type="domain" description="CNH" evidence="5">
    <location>
        <begin position="1"/>
        <end position="219"/>
    </location>
</feature>
<dbReference type="OrthoDB" id="10258882at2759"/>